<dbReference type="Proteomes" id="UP000499080">
    <property type="component" value="Unassembled WGS sequence"/>
</dbReference>
<comment type="caution">
    <text evidence="2">The sequence shown here is derived from an EMBL/GenBank/DDBJ whole genome shotgun (WGS) entry which is preliminary data.</text>
</comment>
<evidence type="ECO:0000313" key="2">
    <source>
        <dbReference type="EMBL" id="GBO03796.1"/>
    </source>
</evidence>
<evidence type="ECO:0000256" key="1">
    <source>
        <dbReference type="SAM" id="MobiDB-lite"/>
    </source>
</evidence>
<feature type="region of interest" description="Disordered" evidence="1">
    <location>
        <begin position="33"/>
        <end position="64"/>
    </location>
</feature>
<name>A0A4Y2TWX5_ARAVE</name>
<evidence type="ECO:0000313" key="3">
    <source>
        <dbReference type="Proteomes" id="UP000499080"/>
    </source>
</evidence>
<dbReference type="EMBL" id="BGPR01030985">
    <property type="protein sequence ID" value="GBO03796.1"/>
    <property type="molecule type" value="Genomic_DNA"/>
</dbReference>
<organism evidence="2 3">
    <name type="scientific">Araneus ventricosus</name>
    <name type="common">Orbweaver spider</name>
    <name type="synonym">Epeira ventricosa</name>
    <dbReference type="NCBI Taxonomy" id="182803"/>
    <lineage>
        <taxon>Eukaryota</taxon>
        <taxon>Metazoa</taxon>
        <taxon>Ecdysozoa</taxon>
        <taxon>Arthropoda</taxon>
        <taxon>Chelicerata</taxon>
        <taxon>Arachnida</taxon>
        <taxon>Araneae</taxon>
        <taxon>Araneomorphae</taxon>
        <taxon>Entelegynae</taxon>
        <taxon>Araneoidea</taxon>
        <taxon>Araneidae</taxon>
        <taxon>Araneus</taxon>
    </lineage>
</organism>
<dbReference type="AlphaFoldDB" id="A0A4Y2TWX5"/>
<reference evidence="2 3" key="1">
    <citation type="journal article" date="2019" name="Sci. Rep.">
        <title>Orb-weaving spider Araneus ventricosus genome elucidates the spidroin gene catalogue.</title>
        <authorList>
            <person name="Kono N."/>
            <person name="Nakamura H."/>
            <person name="Ohtoshi R."/>
            <person name="Moran D.A.P."/>
            <person name="Shinohara A."/>
            <person name="Yoshida Y."/>
            <person name="Fujiwara M."/>
            <person name="Mori M."/>
            <person name="Tomita M."/>
            <person name="Arakawa K."/>
        </authorList>
    </citation>
    <scope>NUCLEOTIDE SEQUENCE [LARGE SCALE GENOMIC DNA]</scope>
</reference>
<proteinExistence type="predicted"/>
<feature type="compositionally biased region" description="Polar residues" evidence="1">
    <location>
        <begin position="42"/>
        <end position="64"/>
    </location>
</feature>
<gene>
    <name evidence="2" type="ORF">AVEN_227643_1</name>
</gene>
<protein>
    <submittedName>
        <fullName evidence="2">Uncharacterized protein</fullName>
    </submittedName>
</protein>
<keyword evidence="3" id="KW-1185">Reference proteome</keyword>
<sequence>MHSLDRYYLAALFVSELTSSHCKHLRNTLHNHVETDIPPATPTTMRSTSDNSANSNKARQISNVTHRDINQVMIAINSPPLFTSTRQRFNL</sequence>
<accession>A0A4Y2TWX5</accession>